<dbReference type="CDD" id="cd15457">
    <property type="entry name" value="NADAR"/>
    <property type="match status" value="1"/>
</dbReference>
<dbReference type="Proteomes" id="UP000729357">
    <property type="component" value="Unassembled WGS sequence"/>
</dbReference>
<comment type="caution">
    <text evidence="3">The sequence shown here is derived from an EMBL/GenBank/DDBJ whole genome shotgun (WGS) entry which is preliminary data.</text>
</comment>
<dbReference type="SUPFAM" id="SSF143990">
    <property type="entry name" value="YbiA-like"/>
    <property type="match status" value="1"/>
</dbReference>
<evidence type="ECO:0000259" key="2">
    <source>
        <dbReference type="Pfam" id="PF08719"/>
    </source>
</evidence>
<evidence type="ECO:0000256" key="1">
    <source>
        <dbReference type="SAM" id="MobiDB-lite"/>
    </source>
</evidence>
<feature type="region of interest" description="Disordered" evidence="1">
    <location>
        <begin position="214"/>
        <end position="233"/>
    </location>
</feature>
<accession>A0A9P8JPB9</accession>
<feature type="compositionally biased region" description="Polar residues" evidence="1">
    <location>
        <begin position="9"/>
        <end position="27"/>
    </location>
</feature>
<dbReference type="Pfam" id="PF08719">
    <property type="entry name" value="NADAR"/>
    <property type="match status" value="1"/>
</dbReference>
<dbReference type="InterPro" id="IPR012816">
    <property type="entry name" value="NADAR"/>
</dbReference>
<proteinExistence type="predicted"/>
<reference evidence="3" key="2">
    <citation type="submission" date="2021-08" db="EMBL/GenBank/DDBJ databases">
        <authorList>
            <person name="Gostincar C."/>
            <person name="Sun X."/>
            <person name="Song Z."/>
            <person name="Gunde-Cimerman N."/>
        </authorList>
    </citation>
    <scope>NUCLEOTIDE SEQUENCE</scope>
    <source>
        <strain evidence="3">EXF-9298</strain>
    </source>
</reference>
<evidence type="ECO:0000313" key="4">
    <source>
        <dbReference type="Proteomes" id="UP000729357"/>
    </source>
</evidence>
<reference evidence="3" key="1">
    <citation type="journal article" date="2021" name="J Fungi (Basel)">
        <title>Virulence traits and population genomics of the black yeast Aureobasidium melanogenum.</title>
        <authorList>
            <person name="Cernosa A."/>
            <person name="Sun X."/>
            <person name="Gostincar C."/>
            <person name="Fang C."/>
            <person name="Gunde-Cimerman N."/>
            <person name="Song Z."/>
        </authorList>
    </citation>
    <scope>NUCLEOTIDE SEQUENCE</scope>
    <source>
        <strain evidence="3">EXF-9298</strain>
    </source>
</reference>
<dbReference type="EMBL" id="JAHFXS010002090">
    <property type="protein sequence ID" value="KAG9973986.1"/>
    <property type="molecule type" value="Genomic_DNA"/>
</dbReference>
<keyword evidence="4" id="KW-1185">Reference proteome</keyword>
<evidence type="ECO:0000313" key="3">
    <source>
        <dbReference type="EMBL" id="KAG9973986.1"/>
    </source>
</evidence>
<sequence length="233" mass="26413">MGKKHSKQTSRQQPTTNTLNKANTQSEKANKRHTVGAPVFFFKEDEQPYGFLCQWYRCRFTDRISGLEFTCAEQWMMWNKAQLAGDEVSARAIMATTSPRKQKQLGRDVEGFDVDAWNQIKLDVVERGNYLKFTQGTNVASMNMNEEGDSVPLKSLLLETGDRELVEASRFDQVWGAGFDAQQALAVPREKWGQNLLGIALMNVRERIREEAEGRAEAAVDQGETESSSTYCR</sequence>
<organism evidence="3 4">
    <name type="scientific">Aureobasidium melanogenum</name>
    <name type="common">Aureobasidium pullulans var. melanogenum</name>
    <dbReference type="NCBI Taxonomy" id="46634"/>
    <lineage>
        <taxon>Eukaryota</taxon>
        <taxon>Fungi</taxon>
        <taxon>Dikarya</taxon>
        <taxon>Ascomycota</taxon>
        <taxon>Pezizomycotina</taxon>
        <taxon>Dothideomycetes</taxon>
        <taxon>Dothideomycetidae</taxon>
        <taxon>Dothideales</taxon>
        <taxon>Saccotheciaceae</taxon>
        <taxon>Aureobasidium</taxon>
    </lineage>
</organism>
<feature type="domain" description="NADAR" evidence="2">
    <location>
        <begin position="40"/>
        <end position="209"/>
    </location>
</feature>
<dbReference type="AlphaFoldDB" id="A0A9P8JPB9"/>
<dbReference type="InterPro" id="IPR037238">
    <property type="entry name" value="YbiA-like_sf"/>
</dbReference>
<feature type="region of interest" description="Disordered" evidence="1">
    <location>
        <begin position="1"/>
        <end position="31"/>
    </location>
</feature>
<dbReference type="Gene3D" id="1.10.357.40">
    <property type="entry name" value="YbiA-like"/>
    <property type="match status" value="1"/>
</dbReference>
<gene>
    <name evidence="3" type="ORF">KCU98_g12277</name>
</gene>
<name>A0A9P8JPB9_AURME</name>
<dbReference type="NCBIfam" id="TIGR02464">
    <property type="entry name" value="ribofla_fusion"/>
    <property type="match status" value="1"/>
</dbReference>
<feature type="non-terminal residue" evidence="3">
    <location>
        <position position="233"/>
    </location>
</feature>
<protein>
    <submittedName>
        <fullName evidence="3">DUF1768-domain-containing protein</fullName>
    </submittedName>
</protein>